<keyword evidence="6" id="KW-1185">Reference proteome</keyword>
<feature type="transmembrane region" description="Helical" evidence="2">
    <location>
        <begin position="7"/>
        <end position="26"/>
    </location>
</feature>
<dbReference type="Pfam" id="PF02470">
    <property type="entry name" value="MlaD"/>
    <property type="match status" value="1"/>
</dbReference>
<keyword evidence="2" id="KW-0472">Membrane</keyword>
<dbReference type="Proteomes" id="UP000763557">
    <property type="component" value="Unassembled WGS sequence"/>
</dbReference>
<reference evidence="5 6" key="1">
    <citation type="submission" date="2020-01" db="EMBL/GenBank/DDBJ databases">
        <title>Kibdelosporangium persica a novel Actinomycetes from a hot desert in Iran.</title>
        <authorList>
            <person name="Safaei N."/>
            <person name="Zaburannyi N."/>
            <person name="Mueller R."/>
            <person name="Wink J."/>
        </authorList>
    </citation>
    <scope>NUCLEOTIDE SEQUENCE [LARGE SCALE GENOMIC DNA]</scope>
    <source>
        <strain evidence="5 6">4NS15</strain>
    </source>
</reference>
<dbReference type="InterPro" id="IPR052336">
    <property type="entry name" value="MlaD_Phospholipid_Transporter"/>
</dbReference>
<evidence type="ECO:0000313" key="5">
    <source>
        <dbReference type="EMBL" id="NRN63021.1"/>
    </source>
</evidence>
<keyword evidence="2" id="KW-1133">Transmembrane helix</keyword>
<proteinExistence type="predicted"/>
<feature type="domain" description="Mce/MlaD" evidence="3">
    <location>
        <begin position="31"/>
        <end position="105"/>
    </location>
</feature>
<accession>A0ABX2EVG6</accession>
<dbReference type="NCBIfam" id="TIGR00996">
    <property type="entry name" value="Mtu_fam_mce"/>
    <property type="match status" value="1"/>
</dbReference>
<dbReference type="Pfam" id="PF11887">
    <property type="entry name" value="Mce4_CUP1"/>
    <property type="match status" value="1"/>
</dbReference>
<sequence>MNRGLRALTIISVVALALTAVTYLVFRPSGGLRLTAYFSSAVGLYEGSTVRVLGVPVGTVNEVVPAGRLVRVEMSVDSAHAIPATASAVVVAPSLVSDRFVQLSPVYVGGSKLESGAVIPVERTITPVELDDLYKSLSRLSTALGPDGANSKGELSRLLDVMAANTKGNGALIGETIKQFADASRTLAAAKDQLFGTVDGLQRFTTMLARNDDTVVQFTNQLRDVSASLAADRADLGGALAELAVALEQVRGFVKDNRAALKSNVDKLTGITRVLVDQRKSLAEALDVAPNAVRNLSDAINPATGALEGRANLPEFFQPGSMVVCNVTPPTGAVTSLSQKCLELKPGSGGPPLPLPVMGQQYSGGS</sequence>
<dbReference type="InterPro" id="IPR024516">
    <property type="entry name" value="Mce_C"/>
</dbReference>
<dbReference type="EMBL" id="JAAATY010000001">
    <property type="protein sequence ID" value="NRN63021.1"/>
    <property type="molecule type" value="Genomic_DNA"/>
</dbReference>
<evidence type="ECO:0000256" key="1">
    <source>
        <dbReference type="SAM" id="MobiDB-lite"/>
    </source>
</evidence>
<feature type="region of interest" description="Disordered" evidence="1">
    <location>
        <begin position="345"/>
        <end position="366"/>
    </location>
</feature>
<protein>
    <submittedName>
        <fullName evidence="5">Phospholipid/cholesterol/gamma-HCH transport system substrate-binding protein</fullName>
    </submittedName>
</protein>
<evidence type="ECO:0000259" key="3">
    <source>
        <dbReference type="Pfam" id="PF02470"/>
    </source>
</evidence>
<evidence type="ECO:0000313" key="6">
    <source>
        <dbReference type="Proteomes" id="UP000763557"/>
    </source>
</evidence>
<evidence type="ECO:0000256" key="2">
    <source>
        <dbReference type="SAM" id="Phobius"/>
    </source>
</evidence>
<dbReference type="PANTHER" id="PTHR33371">
    <property type="entry name" value="INTERMEMBRANE PHOSPHOLIPID TRANSPORT SYSTEM BINDING PROTEIN MLAD-RELATED"/>
    <property type="match status" value="1"/>
</dbReference>
<dbReference type="RefSeq" id="WP_173123387.1">
    <property type="nucleotide sequence ID" value="NZ_CBCSGW010000089.1"/>
</dbReference>
<organism evidence="5 6">
    <name type="scientific">Kibdelosporangium persicum</name>
    <dbReference type="NCBI Taxonomy" id="2698649"/>
    <lineage>
        <taxon>Bacteria</taxon>
        <taxon>Bacillati</taxon>
        <taxon>Actinomycetota</taxon>
        <taxon>Actinomycetes</taxon>
        <taxon>Pseudonocardiales</taxon>
        <taxon>Pseudonocardiaceae</taxon>
        <taxon>Kibdelosporangium</taxon>
    </lineage>
</organism>
<feature type="domain" description="Mammalian cell entry C-terminal" evidence="4">
    <location>
        <begin position="111"/>
        <end position="298"/>
    </location>
</feature>
<keyword evidence="2" id="KW-0812">Transmembrane</keyword>
<evidence type="ECO:0000259" key="4">
    <source>
        <dbReference type="Pfam" id="PF11887"/>
    </source>
</evidence>
<comment type="caution">
    <text evidence="5">The sequence shown here is derived from an EMBL/GenBank/DDBJ whole genome shotgun (WGS) entry which is preliminary data.</text>
</comment>
<dbReference type="InterPro" id="IPR003399">
    <property type="entry name" value="Mce/MlaD"/>
</dbReference>
<gene>
    <name evidence="5" type="ORF">GC106_2220</name>
</gene>
<name>A0ABX2EVG6_9PSEU</name>
<dbReference type="PANTHER" id="PTHR33371:SF4">
    <property type="entry name" value="INTERMEMBRANE PHOSPHOLIPID TRANSPORT SYSTEM BINDING PROTEIN MLAD"/>
    <property type="match status" value="1"/>
</dbReference>
<dbReference type="InterPro" id="IPR005693">
    <property type="entry name" value="Mce"/>
</dbReference>